<dbReference type="InterPro" id="IPR051991">
    <property type="entry name" value="Mitoribosomal_protein_bL32"/>
</dbReference>
<reference evidence="8 9" key="1">
    <citation type="journal article" date="2011" name="MBio">
        <title>Genome variation in Cryptococcus gattii, an emerging pathogen of immunocompetent hosts.</title>
        <authorList>
            <person name="D'Souza C.A."/>
            <person name="Kronstad J.W."/>
            <person name="Taylor G."/>
            <person name="Warren R."/>
            <person name="Yuen M."/>
            <person name="Hu G."/>
            <person name="Jung W.H."/>
            <person name="Sham A."/>
            <person name="Kidd S.E."/>
            <person name="Tangen K."/>
            <person name="Lee N."/>
            <person name="Zeilmaker T."/>
            <person name="Sawkins J."/>
            <person name="McVicker G."/>
            <person name="Shah S."/>
            <person name="Gnerre S."/>
            <person name="Griggs A."/>
            <person name="Zeng Q."/>
            <person name="Bartlett K."/>
            <person name="Li W."/>
            <person name="Wang X."/>
            <person name="Heitman J."/>
            <person name="Stajich J.E."/>
            <person name="Fraser J.A."/>
            <person name="Meyer W."/>
            <person name="Carter D."/>
            <person name="Schein J."/>
            <person name="Krzywinski M."/>
            <person name="Kwon-Chung K.J."/>
            <person name="Varma A."/>
            <person name="Wang J."/>
            <person name="Brunham R."/>
            <person name="Fyfe M."/>
            <person name="Ouellette B.F."/>
            <person name="Siddiqui A."/>
            <person name="Marra M."/>
            <person name="Jones S."/>
            <person name="Holt R."/>
            <person name="Birren B.W."/>
            <person name="Galagan J.E."/>
            <person name="Cuomo C.A."/>
        </authorList>
    </citation>
    <scope>NUCLEOTIDE SEQUENCE [LARGE SCALE GENOMIC DNA]</scope>
    <source>
        <strain evidence="8 9">R265</strain>
    </source>
</reference>
<comment type="subcellular location">
    <subcellularLocation>
        <location evidence="1">Mitochondrion</location>
    </subcellularLocation>
</comment>
<dbReference type="PANTHER" id="PTHR21026:SF2">
    <property type="entry name" value="LARGE RIBOSOMAL SUBUNIT PROTEIN BL32M"/>
    <property type="match status" value="1"/>
</dbReference>
<dbReference type="GeneID" id="88180100"/>
<protein>
    <recommendedName>
        <fullName evidence="7">Large ribosomal subunit protein bL32m</fullName>
    </recommendedName>
</protein>
<evidence type="ECO:0000256" key="7">
    <source>
        <dbReference type="ARBA" id="ARBA00039935"/>
    </source>
</evidence>
<dbReference type="OrthoDB" id="2014905at2759"/>
<dbReference type="AlphaFoldDB" id="A0A095EMF3"/>
<accession>A0A095EMF3</accession>
<evidence type="ECO:0000256" key="1">
    <source>
        <dbReference type="ARBA" id="ARBA00004173"/>
    </source>
</evidence>
<dbReference type="SUPFAM" id="SSF57829">
    <property type="entry name" value="Zn-binding ribosomal proteins"/>
    <property type="match status" value="1"/>
</dbReference>
<evidence type="ECO:0000256" key="2">
    <source>
        <dbReference type="ARBA" id="ARBA00008560"/>
    </source>
</evidence>
<dbReference type="NCBIfam" id="TIGR01031">
    <property type="entry name" value="rpmF_bact"/>
    <property type="match status" value="1"/>
</dbReference>
<evidence type="ECO:0000256" key="3">
    <source>
        <dbReference type="ARBA" id="ARBA00022946"/>
    </source>
</evidence>
<dbReference type="Pfam" id="PF01783">
    <property type="entry name" value="Ribosomal_L32p"/>
    <property type="match status" value="1"/>
</dbReference>
<dbReference type="HAMAP" id="MF_00340">
    <property type="entry name" value="Ribosomal_bL32"/>
    <property type="match status" value="1"/>
</dbReference>
<dbReference type="GO" id="GO:0006412">
    <property type="term" value="P:translation"/>
    <property type="evidence" value="ECO:0007669"/>
    <property type="project" value="InterPro"/>
</dbReference>
<dbReference type="GO" id="GO:0003735">
    <property type="term" value="F:structural constituent of ribosome"/>
    <property type="evidence" value="ECO:0007669"/>
    <property type="project" value="InterPro"/>
</dbReference>
<keyword evidence="5" id="KW-0496">Mitochondrion</keyword>
<keyword evidence="6" id="KW-0687">Ribonucleoprotein</keyword>
<dbReference type="InterPro" id="IPR002677">
    <property type="entry name" value="Ribosomal_bL32"/>
</dbReference>
<evidence type="ECO:0000313" key="9">
    <source>
        <dbReference type="Proteomes" id="UP000029445"/>
    </source>
</evidence>
<gene>
    <name evidence="8" type="ORF">CNBG_3850</name>
</gene>
<dbReference type="KEGG" id="cdeu:CNBG_3850"/>
<sequence>MAALQLTNRSLNAPFFSLRSFLPALRNSWSIPCEASSSSSTLSSSLVAPAPSTSSPSLSSLFPSFSLESLLELIPPFVWASVPKKKVSHSRKNMRAANKGLKNKTNLSLCPACGSIKLTHHVCPTCYSQISRRWKEEARNQLPSTLHSHP</sequence>
<proteinExistence type="inferred from homology"/>
<evidence type="ECO:0000256" key="6">
    <source>
        <dbReference type="ARBA" id="ARBA00023274"/>
    </source>
</evidence>
<keyword evidence="9" id="KW-1185">Reference proteome</keyword>
<evidence type="ECO:0000256" key="5">
    <source>
        <dbReference type="ARBA" id="ARBA00023128"/>
    </source>
</evidence>
<dbReference type="Proteomes" id="UP000029445">
    <property type="component" value="Chromosome 11"/>
</dbReference>
<organism evidence="8 9">
    <name type="scientific">Cryptococcus deuterogattii (strain R265)</name>
    <name type="common">Cryptococcus gattii VGII (strain R265)</name>
    <dbReference type="NCBI Taxonomy" id="294750"/>
    <lineage>
        <taxon>Eukaryota</taxon>
        <taxon>Fungi</taxon>
        <taxon>Dikarya</taxon>
        <taxon>Basidiomycota</taxon>
        <taxon>Agaricomycotina</taxon>
        <taxon>Tremellomycetes</taxon>
        <taxon>Tremellales</taxon>
        <taxon>Cryptococcaceae</taxon>
        <taxon>Cryptococcus</taxon>
        <taxon>Cryptococcus gattii species complex</taxon>
    </lineage>
</organism>
<comment type="similarity">
    <text evidence="2">Belongs to the bacterial ribosomal protein bL32 family.</text>
</comment>
<dbReference type="VEuPathDB" id="FungiDB:CNBG_3850"/>
<dbReference type="GO" id="GO:0005762">
    <property type="term" value="C:mitochondrial large ribosomal subunit"/>
    <property type="evidence" value="ECO:0007669"/>
    <property type="project" value="TreeGrafter"/>
</dbReference>
<name>A0A095EMF3_CRYD2</name>
<dbReference type="STRING" id="294750.A0A095EMF3"/>
<dbReference type="HOGENOM" id="CLU_129084_0_1_1"/>
<evidence type="ECO:0000256" key="4">
    <source>
        <dbReference type="ARBA" id="ARBA00022980"/>
    </source>
</evidence>
<evidence type="ECO:0000313" key="8">
    <source>
        <dbReference type="EMBL" id="KGB78288.1"/>
    </source>
</evidence>
<dbReference type="InterPro" id="IPR011332">
    <property type="entry name" value="Ribosomal_zn-bd"/>
</dbReference>
<dbReference type="RefSeq" id="XP_062884043.1">
    <property type="nucleotide sequence ID" value="XM_063027825.1"/>
</dbReference>
<keyword evidence="4 8" id="KW-0689">Ribosomal protein</keyword>
<dbReference type="PANTHER" id="PTHR21026">
    <property type="entry name" value="39S RIBOSOMAL PROTEIN L32, MITOCHONDRIAL"/>
    <property type="match status" value="1"/>
</dbReference>
<dbReference type="EMBL" id="CP025769">
    <property type="protein sequence ID" value="KGB78288.1"/>
    <property type="molecule type" value="Genomic_DNA"/>
</dbReference>
<keyword evidence="3" id="KW-0809">Transit peptide</keyword>
<dbReference type="OMA" id="PHCVAQV"/>
<reference evidence="8 9" key="2">
    <citation type="journal article" date="2018" name="Proc. Natl. Acad. Sci.">
        <title>RNAi is a critical determinant of centromere evolution in closely related fungi.</title>
        <authorList>
            <person name="Yadav V."/>
            <person name="Sun S."/>
            <person name="Billmyre R.B."/>
            <person name="Thimmappa B.C."/>
            <person name="Shea T."/>
            <person name="Lintner R."/>
            <person name="Bakkeren G."/>
            <person name="Cuomo C.A."/>
            <person name="Heitman J."/>
            <person name="Sanyal K."/>
        </authorList>
    </citation>
    <scope>NUCLEOTIDE SEQUENCE [LARGE SCALE GENOMIC DNA]</scope>
    <source>
        <strain evidence="8 9">R265</strain>
    </source>
</reference>